<dbReference type="Proteomes" id="UP000240568">
    <property type="component" value="Segment"/>
</dbReference>
<accession>A0A2H4IBG1</accession>
<sequence>MQFIMKPSIDLNTYEIAFFDTQKDPIDFSLLSNISRISIALQDARTFMGNDGYLNPVRGKNADGKYYLTFLRWSFYGYDNKTDYRMLGQHYLDNHTTVAKSPTLWTSKAKADGSIEQNYPYAQGYNVITPVPTVFTSPQANVKINLPKYKLRNYNGSALTLFYSYWSFSIVRPTASSNYNLQSYGYNSQTGLVVPAVSDSDYLYPNSANGFTIGTQYLNALTDVTPTGSSGFNISFNGESDGLVYLTDPVTGTPVSSMPSEEIDLDVGLTWLDVTTMLKLSKADWDLSTPIVPGSRPKLRLNTTYSLSLNS</sequence>
<reference evidence="1 2" key="1">
    <citation type="submission" date="2017-04" db="EMBL/GenBank/DDBJ databases">
        <authorList>
            <person name="Afonso C.L."/>
            <person name="Miller P.J."/>
            <person name="Scott M.A."/>
            <person name="Spackman E."/>
            <person name="Goraichik I."/>
            <person name="Dimitrov K.M."/>
            <person name="Suarez D.L."/>
            <person name="Swayne D.E."/>
        </authorList>
    </citation>
    <scope>NUCLEOTIDE SEQUENCE [LARGE SCALE GENOMIC DNA]</scope>
</reference>
<dbReference type="EMBL" id="KY984068">
    <property type="protein sequence ID" value="ARW58830.1"/>
    <property type="molecule type" value="Genomic_DNA"/>
</dbReference>
<evidence type="ECO:0000313" key="1">
    <source>
        <dbReference type="EMBL" id="ARW58830.1"/>
    </source>
</evidence>
<protein>
    <submittedName>
        <fullName evidence="1">Uncharacterized protein</fullName>
    </submittedName>
</protein>
<keyword evidence="2" id="KW-1185">Reference proteome</keyword>
<evidence type="ECO:0000313" key="2">
    <source>
        <dbReference type="Proteomes" id="UP000240568"/>
    </source>
</evidence>
<gene>
    <name evidence="1" type="ORF">Y3_190</name>
</gene>
<organism evidence="1 2">
    <name type="scientific">Erwinia phage vB_EamM_Y3</name>
    <dbReference type="NCBI Taxonomy" id="1983553"/>
    <lineage>
        <taxon>Viruses</taxon>
        <taxon>Duplodnaviria</taxon>
        <taxon>Heunggongvirae</taxon>
        <taxon>Uroviricota</taxon>
        <taxon>Caudoviricetes</taxon>
        <taxon>Sasquatchvirus</taxon>
        <taxon>Sasquatchvirus Y3</taxon>
    </lineage>
</organism>
<proteinExistence type="predicted"/>
<name>A0A2H4IBG1_9CAUD</name>